<evidence type="ECO:0000313" key="1">
    <source>
        <dbReference type="EMBL" id="GLR30249.1"/>
    </source>
</evidence>
<reference evidence="4" key="3">
    <citation type="journal article" date="2019" name="Int. J. Syst. Evol. Microbiol.">
        <title>The Global Catalogue of Microorganisms (GCM) 10K type strain sequencing project: providing services to taxonomists for standard genome sequencing and annotation.</title>
        <authorList>
            <consortium name="The Broad Institute Genomics Platform"/>
            <consortium name="The Broad Institute Genome Sequencing Center for Infectious Disease"/>
            <person name="Wu L."/>
            <person name="Ma J."/>
        </authorList>
    </citation>
    <scope>NUCLEOTIDE SEQUENCE [LARGE SCALE GENOMIC DNA]</scope>
    <source>
        <strain evidence="4">NBRC 103191</strain>
    </source>
</reference>
<dbReference type="RefSeq" id="WP_093067699.1">
    <property type="nucleotide sequence ID" value="NZ_BSOK01000061.1"/>
</dbReference>
<evidence type="ECO:0000313" key="3">
    <source>
        <dbReference type="Proteomes" id="UP000198501"/>
    </source>
</evidence>
<proteinExistence type="predicted"/>
<keyword evidence="4" id="KW-1185">Reference proteome</keyword>
<dbReference type="AlphaFoldDB" id="A0A1G6UD48"/>
<reference evidence="2 3" key="2">
    <citation type="submission" date="2016-10" db="EMBL/GenBank/DDBJ databases">
        <authorList>
            <person name="de Groot N.N."/>
        </authorList>
    </citation>
    <scope>NUCLEOTIDE SEQUENCE [LARGE SCALE GENOMIC DNA]</scope>
    <source>
        <strain evidence="2 3">DSM 23406</strain>
    </source>
</reference>
<gene>
    <name evidence="1" type="ORF">GCM10007915_24880</name>
    <name evidence="2" type="ORF">SAMN05660405_00198</name>
</gene>
<accession>A0A1G6UD48</accession>
<protein>
    <submittedName>
        <fullName evidence="2">Uncharacterized protein</fullName>
    </submittedName>
</protein>
<evidence type="ECO:0000313" key="4">
    <source>
        <dbReference type="Proteomes" id="UP001156645"/>
    </source>
</evidence>
<dbReference type="Proteomes" id="UP000198501">
    <property type="component" value="Unassembled WGS sequence"/>
</dbReference>
<dbReference type="EMBL" id="BSOK01000061">
    <property type="protein sequence ID" value="GLR30249.1"/>
    <property type="molecule type" value="Genomic_DNA"/>
</dbReference>
<dbReference type="EMBL" id="FNAL01000001">
    <property type="protein sequence ID" value="SDD39320.1"/>
    <property type="molecule type" value="Genomic_DNA"/>
</dbReference>
<sequence>MKAAEKYRRVFGSVRHLKDQLSWTTGLTNMVEFLAWEPKQILGITKKQYVRQIIEWATQPELAGKSVEEIEHAIIKKLNAKMHDTEQLETYSSQRVGICHPREATRRVMFFSEEYLNKEFDIFLSLCSDVYLDSFYQQFITFEPNGSWSTHGNSGLFEASTELKAMYMDNLAYNHQANMLVANELKFNGRKNPDQLLKYCVMYEHLLDKGFIDKGAKFLLLFIGGSELEHNKQRLADRELALCHKRPKKYQHLLRPELLDIVDHLQVASITWSALIAFNQRYLGENEVSQVEQKLLRGFHQSLKAKSFMHLDV</sequence>
<reference evidence="1" key="1">
    <citation type="journal article" date="2014" name="Int. J. Syst. Evol. Microbiol.">
        <title>Complete genome of a new Firmicutes species belonging to the dominant human colonic microbiota ('Ruminococcus bicirculans') reveals two chromosomes and a selective capacity to utilize plant glucans.</title>
        <authorList>
            <consortium name="NISC Comparative Sequencing Program"/>
            <person name="Wegmann U."/>
            <person name="Louis P."/>
            <person name="Goesmann A."/>
            <person name="Henrissat B."/>
            <person name="Duncan S.H."/>
            <person name="Flint H.J."/>
        </authorList>
    </citation>
    <scope>NUCLEOTIDE SEQUENCE</scope>
    <source>
        <strain evidence="1">NBRC 103191</strain>
    </source>
</reference>
<dbReference type="Proteomes" id="UP001156645">
    <property type="component" value="Unassembled WGS sequence"/>
</dbReference>
<organism evidence="2 3">
    <name type="scientific">Psychrobacter pacificensis</name>
    <dbReference type="NCBI Taxonomy" id="112002"/>
    <lineage>
        <taxon>Bacteria</taxon>
        <taxon>Pseudomonadati</taxon>
        <taxon>Pseudomonadota</taxon>
        <taxon>Gammaproteobacteria</taxon>
        <taxon>Moraxellales</taxon>
        <taxon>Moraxellaceae</taxon>
        <taxon>Psychrobacter</taxon>
    </lineage>
</organism>
<reference evidence="1" key="4">
    <citation type="submission" date="2023-01" db="EMBL/GenBank/DDBJ databases">
        <title>Draft genome sequence of Psychrobacter pacificensis strain NBRC 103191.</title>
        <authorList>
            <person name="Sun Q."/>
            <person name="Mori K."/>
        </authorList>
    </citation>
    <scope>NUCLEOTIDE SEQUENCE</scope>
    <source>
        <strain evidence="1">NBRC 103191</strain>
    </source>
</reference>
<evidence type="ECO:0000313" key="2">
    <source>
        <dbReference type="EMBL" id="SDD39320.1"/>
    </source>
</evidence>
<name>A0A1G6UD48_9GAMM</name>